<evidence type="ECO:0000256" key="1">
    <source>
        <dbReference type="PIRNR" id="PIRNR006320"/>
    </source>
</evidence>
<dbReference type="RefSeq" id="WP_284383314.1">
    <property type="nucleotide sequence ID" value="NZ_BSNM01000016.1"/>
</dbReference>
<feature type="domain" description="DJ-1/PfpI" evidence="2">
    <location>
        <begin position="15"/>
        <end position="142"/>
    </location>
</feature>
<dbReference type="NCBIfam" id="NF008747">
    <property type="entry name" value="PRK11780.1"/>
    <property type="match status" value="1"/>
</dbReference>
<evidence type="ECO:0000259" key="2">
    <source>
        <dbReference type="Pfam" id="PF01965"/>
    </source>
</evidence>
<keyword evidence="1" id="KW-0456">Lyase</keyword>
<dbReference type="SUPFAM" id="SSF52317">
    <property type="entry name" value="Class I glutamine amidotransferase-like"/>
    <property type="match status" value="1"/>
</dbReference>
<reference evidence="3" key="1">
    <citation type="journal article" date="2014" name="Int. J. Syst. Evol. Microbiol.">
        <title>Complete genome sequence of Corynebacterium casei LMG S-19264T (=DSM 44701T), isolated from a smear-ripened cheese.</title>
        <authorList>
            <consortium name="US DOE Joint Genome Institute (JGI-PGF)"/>
            <person name="Walter F."/>
            <person name="Albersmeier A."/>
            <person name="Kalinowski J."/>
            <person name="Ruckert C."/>
        </authorList>
    </citation>
    <scope>NUCLEOTIDE SEQUENCE</scope>
    <source>
        <strain evidence="3">NBRC 110071</strain>
    </source>
</reference>
<dbReference type="GO" id="GO:0016829">
    <property type="term" value="F:lyase activity"/>
    <property type="evidence" value="ECO:0007669"/>
    <property type="project" value="UniProtKB-UniRule"/>
</dbReference>
<sequence length="221" mass="23770">MAKKIAVLLSGCGVYDGSEIYETVLTLLRLDQSGAEYQCIAPNDAMMHVINHMTGEEMPESRNILVEAARLARGNIIDLADAKAEEYDGLILPGGFGAAKNLCDFAVKGTEMSIRQDVIDFVRSFHKAMKPVGLMCIAPVMVPQIFGEKSICTIGTDPDVASAVTAMGGEHQDRSVDDICVDAVNKVVTTPAYMLASGIFDASKGIFALVDEVLSMIKKYN</sequence>
<dbReference type="CDD" id="cd03133">
    <property type="entry name" value="GATase1_ES1"/>
    <property type="match status" value="1"/>
</dbReference>
<organism evidence="3 4">
    <name type="scientific">Litoribrevibacter albus</name>
    <dbReference type="NCBI Taxonomy" id="1473156"/>
    <lineage>
        <taxon>Bacteria</taxon>
        <taxon>Pseudomonadati</taxon>
        <taxon>Pseudomonadota</taxon>
        <taxon>Gammaproteobacteria</taxon>
        <taxon>Oceanospirillales</taxon>
        <taxon>Oceanospirillaceae</taxon>
        <taxon>Litoribrevibacter</taxon>
    </lineage>
</organism>
<accession>A0AA37SFG3</accession>
<comment type="caution">
    <text evidence="3">The sequence shown here is derived from an EMBL/GenBank/DDBJ whole genome shotgun (WGS) entry which is preliminary data.</text>
</comment>
<evidence type="ECO:0000313" key="3">
    <source>
        <dbReference type="EMBL" id="GLQ33079.1"/>
    </source>
</evidence>
<dbReference type="InterPro" id="IPR029062">
    <property type="entry name" value="Class_I_gatase-like"/>
</dbReference>
<dbReference type="Gene3D" id="3.40.50.880">
    <property type="match status" value="1"/>
</dbReference>
<dbReference type="PANTHER" id="PTHR10224:SF12">
    <property type="entry name" value="GLYOXALASE ELBB"/>
    <property type="match status" value="1"/>
</dbReference>
<dbReference type="Pfam" id="PF01965">
    <property type="entry name" value="DJ-1_PfpI"/>
    <property type="match status" value="1"/>
</dbReference>
<reference evidence="3" key="2">
    <citation type="submission" date="2023-01" db="EMBL/GenBank/DDBJ databases">
        <title>Draft genome sequence of Litoribrevibacter albus strain NBRC 110071.</title>
        <authorList>
            <person name="Sun Q."/>
            <person name="Mori K."/>
        </authorList>
    </citation>
    <scope>NUCLEOTIDE SEQUENCE</scope>
    <source>
        <strain evidence="3">NBRC 110071</strain>
    </source>
</reference>
<comment type="function">
    <text evidence="1">Displays glyoxalase activity, catalyzing the conversion of glyoxal to glycolate.</text>
</comment>
<protein>
    <recommendedName>
        <fullName evidence="1">Glyoxalase</fullName>
    </recommendedName>
</protein>
<comment type="similarity">
    <text evidence="1">Belongs to the peptidase C56 family.</text>
</comment>
<evidence type="ECO:0000313" key="4">
    <source>
        <dbReference type="Proteomes" id="UP001161389"/>
    </source>
</evidence>
<dbReference type="Proteomes" id="UP001161389">
    <property type="component" value="Unassembled WGS sequence"/>
</dbReference>
<dbReference type="EMBL" id="BSNM01000016">
    <property type="protein sequence ID" value="GLQ33079.1"/>
    <property type="molecule type" value="Genomic_DNA"/>
</dbReference>
<name>A0AA37SFG3_9GAMM</name>
<dbReference type="AlphaFoldDB" id="A0AA37SFG3"/>
<comment type="catalytic activity">
    <reaction evidence="1">
        <text>glyoxal + H2O = glycolate + H(+)</text>
        <dbReference type="Rhea" id="RHEA:51672"/>
        <dbReference type="ChEBI" id="CHEBI:15377"/>
        <dbReference type="ChEBI" id="CHEBI:15378"/>
        <dbReference type="ChEBI" id="CHEBI:29805"/>
        <dbReference type="ChEBI" id="CHEBI:34779"/>
    </reaction>
</comment>
<dbReference type="InterPro" id="IPR002818">
    <property type="entry name" value="DJ-1/PfpI"/>
</dbReference>
<dbReference type="PIRSF" id="PIRSF006320">
    <property type="entry name" value="Elb2"/>
    <property type="match status" value="1"/>
</dbReference>
<gene>
    <name evidence="3" type="ORF">GCM10007876_35580</name>
</gene>
<keyword evidence="4" id="KW-1185">Reference proteome</keyword>
<dbReference type="PANTHER" id="PTHR10224">
    <property type="entry name" value="ES1 PROTEIN HOMOLOG, MITOCHONDRIAL"/>
    <property type="match status" value="1"/>
</dbReference>
<dbReference type="InterPro" id="IPR026041">
    <property type="entry name" value="ElbB"/>
</dbReference>
<proteinExistence type="inferred from homology"/>